<dbReference type="Pfam" id="PF02911">
    <property type="entry name" value="Formyl_trans_C"/>
    <property type="match status" value="1"/>
</dbReference>
<evidence type="ECO:0000313" key="8">
    <source>
        <dbReference type="EMBL" id="RIA56793.1"/>
    </source>
</evidence>
<dbReference type="InterPro" id="IPR036477">
    <property type="entry name" value="Formyl_transf_N_sf"/>
</dbReference>
<dbReference type="Gene3D" id="3.40.50.12230">
    <property type="match status" value="1"/>
</dbReference>
<sequence>MPKLRVVFMGTPDFSVPTLSEIVCAGHDVAAVYTQPPRPAGRGMGLRPSPVQKFADEAGIPVYTPRNFRNPESVAELAALQADVAVVVAYGLILPRRVLDTPAYGCLNLHASLLPRWRGAAPIQRAIMAGDTETGVTVMQMDEGMDTGPICMMERIPIGPDMTAGELHDELAFVGASLMGKALDRLARGELECRPQPDEGVTYAPKITKEEARIHWENPAQEVHDRIRAMSPFPGAWFEALLGGRPERVKVLRSVCVKGRGEPGQLLDNQLTVACGNQAVRLTKVQRAGKRPMSGVDFLRGFPLGKGTHFG</sequence>
<dbReference type="NCBIfam" id="TIGR00460">
    <property type="entry name" value="fmt"/>
    <property type="match status" value="1"/>
</dbReference>
<dbReference type="InterPro" id="IPR005793">
    <property type="entry name" value="Formyl_trans_C"/>
</dbReference>
<dbReference type="Pfam" id="PF00551">
    <property type="entry name" value="Formyl_trans_N"/>
    <property type="match status" value="1"/>
</dbReference>
<dbReference type="GO" id="GO:0005829">
    <property type="term" value="C:cytosol"/>
    <property type="evidence" value="ECO:0007669"/>
    <property type="project" value="TreeGrafter"/>
</dbReference>
<dbReference type="HAMAP" id="MF_00182">
    <property type="entry name" value="Formyl_trans"/>
    <property type="match status" value="1"/>
</dbReference>
<evidence type="ECO:0000256" key="2">
    <source>
        <dbReference type="ARBA" id="ARBA00012261"/>
    </source>
</evidence>
<proteinExistence type="inferred from homology"/>
<dbReference type="EC" id="2.1.2.9" evidence="2 5"/>
<protein>
    <recommendedName>
        <fullName evidence="2 5">Methionyl-tRNA formyltransferase</fullName>
        <ecNumber evidence="2 5">2.1.2.9</ecNumber>
    </recommendedName>
</protein>
<keyword evidence="3 5" id="KW-0808">Transferase</keyword>
<feature type="binding site" evidence="5">
    <location>
        <begin position="112"/>
        <end position="115"/>
    </location>
    <ligand>
        <name>(6S)-5,6,7,8-tetrahydrofolate</name>
        <dbReference type="ChEBI" id="CHEBI:57453"/>
    </ligand>
</feature>
<dbReference type="SUPFAM" id="SSF53328">
    <property type="entry name" value="Formyltransferase"/>
    <property type="match status" value="1"/>
</dbReference>
<evidence type="ECO:0000256" key="1">
    <source>
        <dbReference type="ARBA" id="ARBA00010699"/>
    </source>
</evidence>
<dbReference type="InterPro" id="IPR044135">
    <property type="entry name" value="Met-tRNA-FMT_C"/>
</dbReference>
<keyword evidence="9" id="KW-1185">Reference proteome</keyword>
<dbReference type="FunFam" id="3.40.50.12230:FF:000001">
    <property type="entry name" value="Methionyl-tRNA formyltransferase"/>
    <property type="match status" value="1"/>
</dbReference>
<dbReference type="SUPFAM" id="SSF50486">
    <property type="entry name" value="FMT C-terminal domain-like"/>
    <property type="match status" value="1"/>
</dbReference>
<dbReference type="RefSeq" id="WP_119061556.1">
    <property type="nucleotide sequence ID" value="NZ_QXDF01000001.1"/>
</dbReference>
<dbReference type="CDD" id="cd08704">
    <property type="entry name" value="Met_tRNA_FMT_C"/>
    <property type="match status" value="1"/>
</dbReference>
<dbReference type="CDD" id="cd08646">
    <property type="entry name" value="FMT_core_Met-tRNA-FMT_N"/>
    <property type="match status" value="1"/>
</dbReference>
<dbReference type="InterPro" id="IPR002376">
    <property type="entry name" value="Formyl_transf_N"/>
</dbReference>
<evidence type="ECO:0000256" key="4">
    <source>
        <dbReference type="ARBA" id="ARBA00022917"/>
    </source>
</evidence>
<dbReference type="InterPro" id="IPR011034">
    <property type="entry name" value="Formyl_transferase-like_C_sf"/>
</dbReference>
<accession>A0A397Q743</accession>
<organism evidence="8 9">
    <name type="scientific">Dichotomicrobium thermohalophilum</name>
    <dbReference type="NCBI Taxonomy" id="933063"/>
    <lineage>
        <taxon>Bacteria</taxon>
        <taxon>Pseudomonadati</taxon>
        <taxon>Pseudomonadota</taxon>
        <taxon>Alphaproteobacteria</taxon>
        <taxon>Hyphomicrobiales</taxon>
        <taxon>Hyphomicrobiaceae</taxon>
        <taxon>Dichotomicrobium</taxon>
    </lineage>
</organism>
<evidence type="ECO:0000313" key="9">
    <source>
        <dbReference type="Proteomes" id="UP000266273"/>
    </source>
</evidence>
<dbReference type="GO" id="GO:0004479">
    <property type="term" value="F:methionyl-tRNA formyltransferase activity"/>
    <property type="evidence" value="ECO:0007669"/>
    <property type="project" value="UniProtKB-UniRule"/>
</dbReference>
<gene>
    <name evidence="5" type="primary">fmt</name>
    <name evidence="8" type="ORF">BXY53_1903</name>
</gene>
<dbReference type="Proteomes" id="UP000266273">
    <property type="component" value="Unassembled WGS sequence"/>
</dbReference>
<evidence type="ECO:0000256" key="5">
    <source>
        <dbReference type="HAMAP-Rule" id="MF_00182"/>
    </source>
</evidence>
<comment type="caution">
    <text evidence="8">The sequence shown here is derived from an EMBL/GenBank/DDBJ whole genome shotgun (WGS) entry which is preliminary data.</text>
</comment>
<name>A0A397Q743_9HYPH</name>
<dbReference type="OrthoDB" id="9802815at2"/>
<comment type="catalytic activity">
    <reaction evidence="5">
        <text>L-methionyl-tRNA(fMet) + (6R)-10-formyltetrahydrofolate = N-formyl-L-methionyl-tRNA(fMet) + (6S)-5,6,7,8-tetrahydrofolate + H(+)</text>
        <dbReference type="Rhea" id="RHEA:24380"/>
        <dbReference type="Rhea" id="RHEA-COMP:9952"/>
        <dbReference type="Rhea" id="RHEA-COMP:9953"/>
        <dbReference type="ChEBI" id="CHEBI:15378"/>
        <dbReference type="ChEBI" id="CHEBI:57453"/>
        <dbReference type="ChEBI" id="CHEBI:78530"/>
        <dbReference type="ChEBI" id="CHEBI:78844"/>
        <dbReference type="ChEBI" id="CHEBI:195366"/>
        <dbReference type="EC" id="2.1.2.9"/>
    </reaction>
</comment>
<dbReference type="AlphaFoldDB" id="A0A397Q743"/>
<dbReference type="InterPro" id="IPR005794">
    <property type="entry name" value="Fmt"/>
</dbReference>
<comment type="similarity">
    <text evidence="1 5">Belongs to the Fmt family.</text>
</comment>
<evidence type="ECO:0000259" key="6">
    <source>
        <dbReference type="Pfam" id="PF00551"/>
    </source>
</evidence>
<dbReference type="EMBL" id="QXDF01000001">
    <property type="protein sequence ID" value="RIA56793.1"/>
    <property type="molecule type" value="Genomic_DNA"/>
</dbReference>
<feature type="domain" description="Formyl transferase C-terminal" evidence="7">
    <location>
        <begin position="206"/>
        <end position="302"/>
    </location>
</feature>
<evidence type="ECO:0000256" key="3">
    <source>
        <dbReference type="ARBA" id="ARBA00022679"/>
    </source>
</evidence>
<comment type="function">
    <text evidence="5">Attaches a formyl group to the free amino group of methionyl-tRNA(fMet). The formyl group appears to play a dual role in the initiator identity of N-formylmethionyl-tRNA by promoting its recognition by IF2 and preventing the misappropriation of this tRNA by the elongation apparatus.</text>
</comment>
<feature type="domain" description="Formyl transferase N-terminal" evidence="6">
    <location>
        <begin position="5"/>
        <end position="182"/>
    </location>
</feature>
<dbReference type="PANTHER" id="PTHR11138:SF5">
    <property type="entry name" value="METHIONYL-TRNA FORMYLTRANSFERASE, MITOCHONDRIAL"/>
    <property type="match status" value="1"/>
</dbReference>
<reference evidence="8 9" key="1">
    <citation type="submission" date="2018-08" db="EMBL/GenBank/DDBJ databases">
        <title>Genomic Encyclopedia of Archaeal and Bacterial Type Strains, Phase II (KMG-II): from individual species to whole genera.</title>
        <authorList>
            <person name="Goeker M."/>
        </authorList>
    </citation>
    <scope>NUCLEOTIDE SEQUENCE [LARGE SCALE GENOMIC DNA]</scope>
    <source>
        <strain evidence="8 9">DSM 5002</strain>
    </source>
</reference>
<keyword evidence="4 5" id="KW-0648">Protein biosynthesis</keyword>
<evidence type="ECO:0000259" key="7">
    <source>
        <dbReference type="Pfam" id="PF02911"/>
    </source>
</evidence>
<dbReference type="PANTHER" id="PTHR11138">
    <property type="entry name" value="METHIONYL-TRNA FORMYLTRANSFERASE"/>
    <property type="match status" value="1"/>
</dbReference>
<dbReference type="InterPro" id="IPR041711">
    <property type="entry name" value="Met-tRNA-FMT_N"/>
</dbReference>